<accession>A0ACA9QGT7</accession>
<organism evidence="1 2">
    <name type="scientific">Racocetra persica</name>
    <dbReference type="NCBI Taxonomy" id="160502"/>
    <lineage>
        <taxon>Eukaryota</taxon>
        <taxon>Fungi</taxon>
        <taxon>Fungi incertae sedis</taxon>
        <taxon>Mucoromycota</taxon>
        <taxon>Glomeromycotina</taxon>
        <taxon>Glomeromycetes</taxon>
        <taxon>Diversisporales</taxon>
        <taxon>Gigasporaceae</taxon>
        <taxon>Racocetra</taxon>
    </lineage>
</organism>
<evidence type="ECO:0000313" key="1">
    <source>
        <dbReference type="EMBL" id="CAG8750752.1"/>
    </source>
</evidence>
<evidence type="ECO:0000313" key="2">
    <source>
        <dbReference type="Proteomes" id="UP000789920"/>
    </source>
</evidence>
<protein>
    <submittedName>
        <fullName evidence="1">17684_t:CDS:1</fullName>
    </submittedName>
</protein>
<comment type="caution">
    <text evidence="1">The sequence shown here is derived from an EMBL/GenBank/DDBJ whole genome shotgun (WGS) entry which is preliminary data.</text>
</comment>
<sequence length="108" mass="12013">SNLSKNDLEDICQNFGLPTEGVKADLVQRLKIHSARLLANLVLLNLTNNILVERDYADNDEDTHITGGENYVNDLEIGKEEGLMVSELRNLRSIMAGFDNKLNSVTAQ</sequence>
<keyword evidence="2" id="KW-1185">Reference proteome</keyword>
<name>A0ACA9QGT7_9GLOM</name>
<feature type="non-terminal residue" evidence="1">
    <location>
        <position position="1"/>
    </location>
</feature>
<gene>
    <name evidence="1" type="ORF">RPERSI_LOCUS14159</name>
</gene>
<dbReference type="EMBL" id="CAJVQC010032296">
    <property type="protein sequence ID" value="CAG8750752.1"/>
    <property type="molecule type" value="Genomic_DNA"/>
</dbReference>
<dbReference type="Proteomes" id="UP000789920">
    <property type="component" value="Unassembled WGS sequence"/>
</dbReference>
<feature type="non-terminal residue" evidence="1">
    <location>
        <position position="108"/>
    </location>
</feature>
<proteinExistence type="predicted"/>
<reference evidence="1" key="1">
    <citation type="submission" date="2021-06" db="EMBL/GenBank/DDBJ databases">
        <authorList>
            <person name="Kallberg Y."/>
            <person name="Tangrot J."/>
            <person name="Rosling A."/>
        </authorList>
    </citation>
    <scope>NUCLEOTIDE SEQUENCE</scope>
    <source>
        <strain evidence="1">MA461A</strain>
    </source>
</reference>